<keyword evidence="6 11" id="KW-0798">TonB box</keyword>
<keyword evidence="2 10" id="KW-0813">Transport</keyword>
<evidence type="ECO:0000256" key="8">
    <source>
        <dbReference type="ARBA" id="ARBA00023170"/>
    </source>
</evidence>
<name>A0ABS8PPM6_9BACT</name>
<keyword evidence="4 10" id="KW-0812">Transmembrane</keyword>
<feature type="chain" id="PRO_5047488878" evidence="12">
    <location>
        <begin position="22"/>
        <end position="902"/>
    </location>
</feature>
<dbReference type="RefSeq" id="WP_231002679.1">
    <property type="nucleotide sequence ID" value="NZ_JAJNEC010000003.1"/>
</dbReference>
<dbReference type="Gene3D" id="2.40.170.20">
    <property type="entry name" value="TonB-dependent receptor, beta-barrel domain"/>
    <property type="match status" value="1"/>
</dbReference>
<comment type="similarity">
    <text evidence="10 11">Belongs to the TonB-dependent receptor family.</text>
</comment>
<keyword evidence="7 10" id="KW-0472">Membrane</keyword>
<evidence type="ECO:0000256" key="6">
    <source>
        <dbReference type="ARBA" id="ARBA00023077"/>
    </source>
</evidence>
<keyword evidence="8 15" id="KW-0675">Receptor</keyword>
<reference evidence="15 16" key="1">
    <citation type="submission" date="2021-11" db="EMBL/GenBank/DDBJ databases">
        <title>Genomic of Niabella pedocola.</title>
        <authorList>
            <person name="Wu T."/>
        </authorList>
    </citation>
    <scope>NUCLEOTIDE SEQUENCE [LARGE SCALE GENOMIC DNA]</scope>
    <source>
        <strain evidence="15 16">JCM 31011</strain>
    </source>
</reference>
<dbReference type="Proteomes" id="UP001199816">
    <property type="component" value="Unassembled WGS sequence"/>
</dbReference>
<evidence type="ECO:0000256" key="4">
    <source>
        <dbReference type="ARBA" id="ARBA00022692"/>
    </source>
</evidence>
<accession>A0ABS8PPM6</accession>
<sequence>MRRAIRLSTFVCLFSFCYTLAFTQTGTITGSVKNSETGEAINAASVIVAGSVSGTYTNTAGSFSIRVSSLPVKLIVSSVGFATQELTVNSYDPVTVSLVLGTALGQEVVVSASRTAERLIESPVTIERVSAAAIKNTPAASYYDIISKLKGVDVVNASLTFTSPTTRGFGGSGNTRFNQQVDGIDNQAPALNFSVGSVVGLSELDVESMELLPGASSALYGSGGMNGTLLVNSKNPFNYTGLSFQAKTGVMNLDNKWRSASPYYNLSLRWAQKVSEKFAYKITSEYIHAKDWLARDYRNYGRVGTNGAIKDGTRETDPNYDGVNVYGDETTINLRSLVLNAIGSQVPFWQSYINQLPGNIPVSRTGYTEDELADPNTINYKLAGALHYKITPRVEAILMGQFGTGNTIYTGSDRYSLKDLKIAQYKFELRSDNWFARAYTTQENAGESHNLTATARQFNELWKPSTQWYQEYGFAYLNAKMAGMNDLDAHNQARTVADVGRPEAGSAEFQRMWDSVRLKPIYKNGGLFLDKSDLYVAEGQYNFSSLLNHVVDVLVGGNWRQFVLNSEKTLFHEVNGPIKINELGAYMQVGKEIIKDRLKLTASGRYDKNEYFKGKFTPRITAVIQPAKDHNIRLSYQTAYRFPSTQQQWIDLTVGSGTLIGGNRVIWESYDLINNPGYSAPEFIANPANRIPVTYKEIKPESVASYELGYKALIQNKVLLDAYVYTGQYENFIGRRDVVQFYDQSDPTKYRGISVVVNSDVKVKTFGWGMSIDWRLPSNFAVNGNISSDEIKDVPDNFRASFNSPKYRALLGLSNSGFGPKDLFGFNVSWRWQDKIDFEGDFASGRINPTHIVDAALMYRLPAIKSQLKLGANNLLNQYYINAIGNPSIGGLYYLAFTYNLQ</sequence>
<dbReference type="PANTHER" id="PTHR30069:SF29">
    <property type="entry name" value="HEMOGLOBIN AND HEMOGLOBIN-HAPTOGLOBIN-BINDING PROTEIN 1-RELATED"/>
    <property type="match status" value="1"/>
</dbReference>
<dbReference type="Gene3D" id="2.60.40.1120">
    <property type="entry name" value="Carboxypeptidase-like, regulatory domain"/>
    <property type="match status" value="1"/>
</dbReference>
<evidence type="ECO:0000256" key="1">
    <source>
        <dbReference type="ARBA" id="ARBA00004571"/>
    </source>
</evidence>
<evidence type="ECO:0000256" key="3">
    <source>
        <dbReference type="ARBA" id="ARBA00022452"/>
    </source>
</evidence>
<dbReference type="EMBL" id="JAJNEC010000003">
    <property type="protein sequence ID" value="MCD2421776.1"/>
    <property type="molecule type" value="Genomic_DNA"/>
</dbReference>
<dbReference type="Gene3D" id="2.170.130.10">
    <property type="entry name" value="TonB-dependent receptor, plug domain"/>
    <property type="match status" value="1"/>
</dbReference>
<dbReference type="SUPFAM" id="SSF49464">
    <property type="entry name" value="Carboxypeptidase regulatory domain-like"/>
    <property type="match status" value="1"/>
</dbReference>
<dbReference type="InterPro" id="IPR036942">
    <property type="entry name" value="Beta-barrel_TonB_sf"/>
</dbReference>
<keyword evidence="9 10" id="KW-0998">Cell outer membrane</keyword>
<keyword evidence="16" id="KW-1185">Reference proteome</keyword>
<evidence type="ECO:0000256" key="2">
    <source>
        <dbReference type="ARBA" id="ARBA00022448"/>
    </source>
</evidence>
<evidence type="ECO:0000313" key="16">
    <source>
        <dbReference type="Proteomes" id="UP001199816"/>
    </source>
</evidence>
<protein>
    <submittedName>
        <fullName evidence="15">TonB-dependent receptor</fullName>
    </submittedName>
</protein>
<proteinExistence type="inferred from homology"/>
<organism evidence="15 16">
    <name type="scientific">Niabella pedocola</name>
    <dbReference type="NCBI Taxonomy" id="1752077"/>
    <lineage>
        <taxon>Bacteria</taxon>
        <taxon>Pseudomonadati</taxon>
        <taxon>Bacteroidota</taxon>
        <taxon>Chitinophagia</taxon>
        <taxon>Chitinophagales</taxon>
        <taxon>Chitinophagaceae</taxon>
        <taxon>Niabella</taxon>
    </lineage>
</organism>
<comment type="caution">
    <text evidence="15">The sequence shown here is derived from an EMBL/GenBank/DDBJ whole genome shotgun (WGS) entry which is preliminary data.</text>
</comment>
<evidence type="ECO:0000256" key="5">
    <source>
        <dbReference type="ARBA" id="ARBA00022729"/>
    </source>
</evidence>
<dbReference type="InterPro" id="IPR037066">
    <property type="entry name" value="Plug_dom_sf"/>
</dbReference>
<evidence type="ECO:0000313" key="15">
    <source>
        <dbReference type="EMBL" id="MCD2421776.1"/>
    </source>
</evidence>
<feature type="domain" description="TonB-dependent receptor plug" evidence="14">
    <location>
        <begin position="120"/>
        <end position="228"/>
    </location>
</feature>
<evidence type="ECO:0000256" key="9">
    <source>
        <dbReference type="ARBA" id="ARBA00023237"/>
    </source>
</evidence>
<dbReference type="SUPFAM" id="SSF56935">
    <property type="entry name" value="Porins"/>
    <property type="match status" value="1"/>
</dbReference>
<dbReference type="InterPro" id="IPR000531">
    <property type="entry name" value="Beta-barrel_TonB"/>
</dbReference>
<dbReference type="Pfam" id="PF07715">
    <property type="entry name" value="Plug"/>
    <property type="match status" value="1"/>
</dbReference>
<keyword evidence="3 10" id="KW-1134">Transmembrane beta strand</keyword>
<gene>
    <name evidence="15" type="ORF">LQ567_03315</name>
</gene>
<evidence type="ECO:0000256" key="11">
    <source>
        <dbReference type="RuleBase" id="RU003357"/>
    </source>
</evidence>
<dbReference type="InterPro" id="IPR039426">
    <property type="entry name" value="TonB-dep_rcpt-like"/>
</dbReference>
<feature type="signal peptide" evidence="12">
    <location>
        <begin position="1"/>
        <end position="21"/>
    </location>
</feature>
<evidence type="ECO:0000256" key="7">
    <source>
        <dbReference type="ARBA" id="ARBA00023136"/>
    </source>
</evidence>
<evidence type="ECO:0000256" key="12">
    <source>
        <dbReference type="SAM" id="SignalP"/>
    </source>
</evidence>
<dbReference type="Pfam" id="PF13715">
    <property type="entry name" value="CarbopepD_reg_2"/>
    <property type="match status" value="1"/>
</dbReference>
<keyword evidence="5 12" id="KW-0732">Signal</keyword>
<evidence type="ECO:0000256" key="10">
    <source>
        <dbReference type="PROSITE-ProRule" id="PRU01360"/>
    </source>
</evidence>
<dbReference type="InterPro" id="IPR012910">
    <property type="entry name" value="Plug_dom"/>
</dbReference>
<dbReference type="InterPro" id="IPR008969">
    <property type="entry name" value="CarboxyPept-like_regulatory"/>
</dbReference>
<dbReference type="Pfam" id="PF00593">
    <property type="entry name" value="TonB_dep_Rec_b-barrel"/>
    <property type="match status" value="1"/>
</dbReference>
<dbReference type="PROSITE" id="PS52016">
    <property type="entry name" value="TONB_DEPENDENT_REC_3"/>
    <property type="match status" value="1"/>
</dbReference>
<evidence type="ECO:0000259" key="14">
    <source>
        <dbReference type="Pfam" id="PF07715"/>
    </source>
</evidence>
<comment type="subcellular location">
    <subcellularLocation>
        <location evidence="1 10">Cell outer membrane</location>
        <topology evidence="1 10">Multi-pass membrane protein</topology>
    </subcellularLocation>
</comment>
<evidence type="ECO:0000259" key="13">
    <source>
        <dbReference type="Pfam" id="PF00593"/>
    </source>
</evidence>
<dbReference type="PANTHER" id="PTHR30069">
    <property type="entry name" value="TONB-DEPENDENT OUTER MEMBRANE RECEPTOR"/>
    <property type="match status" value="1"/>
</dbReference>
<feature type="domain" description="TonB-dependent receptor-like beta-barrel" evidence="13">
    <location>
        <begin position="404"/>
        <end position="875"/>
    </location>
</feature>